<evidence type="ECO:0000313" key="3">
    <source>
        <dbReference type="Proteomes" id="UP000253647"/>
    </source>
</evidence>
<reference evidence="2 3" key="1">
    <citation type="submission" date="2018-07" db="EMBL/GenBank/DDBJ databases">
        <title>Freshwater and sediment microbial communities from various areas in North America, analyzing microbe dynamics in response to fracking.</title>
        <authorList>
            <person name="Lamendella R."/>
        </authorList>
    </citation>
    <scope>NUCLEOTIDE SEQUENCE [LARGE SCALE GENOMIC DNA]</scope>
    <source>
        <strain evidence="2 3">105B</strain>
    </source>
</reference>
<dbReference type="RefSeq" id="WP_220269780.1">
    <property type="nucleotide sequence ID" value="NZ_QPJI01000035.1"/>
</dbReference>
<sequence length="144" mass="15894">MKVAMSKKVAGIVLAASLVSGCATPLNNAQKQELNHWKHAGVKVEEKNEVAGVALGLLPGGGSFYSREYALGVVNLLLWPASILWDPISGYNGSQAINYYATQTQVNRLKKQEMAKLDDQLTLGEIDDREYVKARREIENKYDL</sequence>
<feature type="signal peptide" evidence="1">
    <location>
        <begin position="1"/>
        <end position="15"/>
    </location>
</feature>
<evidence type="ECO:0000313" key="2">
    <source>
        <dbReference type="EMBL" id="RCW62095.1"/>
    </source>
</evidence>
<gene>
    <name evidence="2" type="ORF">DET61_1352</name>
</gene>
<dbReference type="AlphaFoldDB" id="A0A368X2Q2"/>
<keyword evidence="1" id="KW-0732">Signal</keyword>
<proteinExistence type="predicted"/>
<dbReference type="PROSITE" id="PS51257">
    <property type="entry name" value="PROKAR_LIPOPROTEIN"/>
    <property type="match status" value="1"/>
</dbReference>
<protein>
    <recommendedName>
        <fullName evidence="4">TM2 domain-containing protein</fullName>
    </recommendedName>
</protein>
<evidence type="ECO:0000256" key="1">
    <source>
        <dbReference type="SAM" id="SignalP"/>
    </source>
</evidence>
<name>A0A368X2Q2_MARNT</name>
<comment type="caution">
    <text evidence="2">The sequence shown here is derived from an EMBL/GenBank/DDBJ whole genome shotgun (WGS) entry which is preliminary data.</text>
</comment>
<evidence type="ECO:0008006" key="4">
    <source>
        <dbReference type="Google" id="ProtNLM"/>
    </source>
</evidence>
<organism evidence="2 3">
    <name type="scientific">Marinobacter nauticus</name>
    <name type="common">Marinobacter hydrocarbonoclasticus</name>
    <name type="synonym">Marinobacter aquaeolei</name>
    <dbReference type="NCBI Taxonomy" id="2743"/>
    <lineage>
        <taxon>Bacteria</taxon>
        <taxon>Pseudomonadati</taxon>
        <taxon>Pseudomonadota</taxon>
        <taxon>Gammaproteobacteria</taxon>
        <taxon>Pseudomonadales</taxon>
        <taxon>Marinobacteraceae</taxon>
        <taxon>Marinobacter</taxon>
    </lineage>
</organism>
<dbReference type="Proteomes" id="UP000253647">
    <property type="component" value="Unassembled WGS sequence"/>
</dbReference>
<accession>A0A368X2Q2</accession>
<feature type="chain" id="PRO_5016777202" description="TM2 domain-containing protein" evidence="1">
    <location>
        <begin position="16"/>
        <end position="144"/>
    </location>
</feature>
<dbReference type="EMBL" id="QPJI01000035">
    <property type="protein sequence ID" value="RCW62095.1"/>
    <property type="molecule type" value="Genomic_DNA"/>
</dbReference>